<evidence type="ECO:0000259" key="8">
    <source>
        <dbReference type="PROSITE" id="PS50109"/>
    </source>
</evidence>
<dbReference type="PANTHER" id="PTHR43304">
    <property type="entry name" value="PHYTOCHROME-LIKE PROTEIN CPH1"/>
    <property type="match status" value="1"/>
</dbReference>
<keyword evidence="5 9" id="KW-0418">Kinase</keyword>
<keyword evidence="10" id="KW-1185">Reference proteome</keyword>
<evidence type="ECO:0000256" key="2">
    <source>
        <dbReference type="ARBA" id="ARBA00012438"/>
    </source>
</evidence>
<dbReference type="SMART" id="SM00388">
    <property type="entry name" value="HisKA"/>
    <property type="match status" value="1"/>
</dbReference>
<dbReference type="InterPro" id="IPR003661">
    <property type="entry name" value="HisK_dim/P_dom"/>
</dbReference>
<keyword evidence="7" id="KW-0472">Membrane</keyword>
<dbReference type="PANTHER" id="PTHR43304:SF1">
    <property type="entry name" value="PAC DOMAIN-CONTAINING PROTEIN"/>
    <property type="match status" value="1"/>
</dbReference>
<feature type="transmembrane region" description="Helical" evidence="7">
    <location>
        <begin position="12"/>
        <end position="33"/>
    </location>
</feature>
<evidence type="ECO:0000256" key="6">
    <source>
        <dbReference type="SAM" id="Coils"/>
    </source>
</evidence>
<dbReference type="OrthoDB" id="7051794at2"/>
<evidence type="ECO:0000256" key="7">
    <source>
        <dbReference type="SAM" id="Phobius"/>
    </source>
</evidence>
<proteinExistence type="predicted"/>
<evidence type="ECO:0000313" key="10">
    <source>
        <dbReference type="Proteomes" id="UP000242258"/>
    </source>
</evidence>
<reference evidence="10" key="1">
    <citation type="submission" date="2016-09" db="EMBL/GenBank/DDBJ databases">
        <authorList>
            <person name="Wan X."/>
            <person name="Hou S."/>
        </authorList>
    </citation>
    <scope>NUCLEOTIDE SEQUENCE [LARGE SCALE GENOMIC DNA]</scope>
    <source>
        <strain evidence="10">KH87</strain>
    </source>
</reference>
<keyword evidence="4" id="KW-0808">Transferase</keyword>
<keyword evidence="7" id="KW-1133">Transmembrane helix</keyword>
<dbReference type="GO" id="GO:0000155">
    <property type="term" value="F:phosphorelay sensor kinase activity"/>
    <property type="evidence" value="ECO:0007669"/>
    <property type="project" value="InterPro"/>
</dbReference>
<dbReference type="PRINTS" id="PR00344">
    <property type="entry name" value="BCTRLSENSOR"/>
</dbReference>
<dbReference type="InterPro" id="IPR003594">
    <property type="entry name" value="HATPase_dom"/>
</dbReference>
<dbReference type="InterPro" id="IPR052162">
    <property type="entry name" value="Sensor_kinase/Photoreceptor"/>
</dbReference>
<keyword evidence="3" id="KW-0597">Phosphoprotein</keyword>
<dbReference type="EMBL" id="MKEK01000001">
    <property type="protein sequence ID" value="OEY68866.1"/>
    <property type="molecule type" value="Genomic_DNA"/>
</dbReference>
<evidence type="ECO:0000313" key="9">
    <source>
        <dbReference type="EMBL" id="OEY68866.1"/>
    </source>
</evidence>
<evidence type="ECO:0000256" key="5">
    <source>
        <dbReference type="ARBA" id="ARBA00022777"/>
    </source>
</evidence>
<dbReference type="PROSITE" id="PS50109">
    <property type="entry name" value="HIS_KIN"/>
    <property type="match status" value="1"/>
</dbReference>
<dbReference type="Proteomes" id="UP000242258">
    <property type="component" value="Unassembled WGS sequence"/>
</dbReference>
<feature type="transmembrane region" description="Helical" evidence="7">
    <location>
        <begin position="187"/>
        <end position="208"/>
    </location>
</feature>
<gene>
    <name evidence="9" type="ORF">BI198_04265</name>
</gene>
<feature type="coiled-coil region" evidence="6">
    <location>
        <begin position="85"/>
        <end position="119"/>
    </location>
</feature>
<dbReference type="Pfam" id="PF05227">
    <property type="entry name" value="CHASE3"/>
    <property type="match status" value="1"/>
</dbReference>
<evidence type="ECO:0000256" key="3">
    <source>
        <dbReference type="ARBA" id="ARBA00022553"/>
    </source>
</evidence>
<protein>
    <recommendedName>
        <fullName evidence="2">histidine kinase</fullName>
        <ecNumber evidence="2">2.7.13.3</ecNumber>
    </recommendedName>
</protein>
<dbReference type="CDD" id="cd00082">
    <property type="entry name" value="HisKA"/>
    <property type="match status" value="1"/>
</dbReference>
<dbReference type="CDD" id="cd19410">
    <property type="entry name" value="HK9-like_sensor"/>
    <property type="match status" value="1"/>
</dbReference>
<keyword evidence="6" id="KW-0175">Coiled coil</keyword>
<dbReference type="Gene3D" id="3.30.565.10">
    <property type="entry name" value="Histidine kinase-like ATPase, C-terminal domain"/>
    <property type="match status" value="1"/>
</dbReference>
<dbReference type="RefSeq" id="WP_070048432.1">
    <property type="nucleotide sequence ID" value="NZ_CBCSDO010000003.1"/>
</dbReference>
<sequence>MTKSTFLTKQRGIWLLIIVLISSIIGFNVYLAFNTVKNLAAIQISLANTGNIILRLDDLHISLVAAESGQRGYLLTNDEVYLAPYKSALDKVQAQIEDIKVLESEVPKQQQRIEKITQLAQAKVIELQQHVDLVKNDKSAVSIMALKAASGASLYQQLRQLFSEINIEEKVYRAALLQSLARNRTEASVTFVISGITSGMLVIILLLISWRSNRKEQQYLELLEQQNEQLANKVEERTQELNLYAEELSRSNRELEDFAFVASHDLQEPLRKIQAFGDRLESSYSSALEERGLDYLKRMRNAANRMSTLISDLLEFSRVGTRGRDFTATDLNQVFAHVLDDLEIAINECHATIDIAPLPTIQADNSQFQQLMLNLLSNAIKFRQVDQTPHIVIKIQDYTASEAQLALSEHWYELTISDNGIGFSQDYAEKIFTPFQRLHGRSEYKGTGIGLAVCRRIVERHRGKISAISETGKGATFSIIIPADATPFGVIGE</sequence>
<dbReference type="InterPro" id="IPR004358">
    <property type="entry name" value="Sig_transdc_His_kin-like_C"/>
</dbReference>
<dbReference type="GO" id="GO:0005886">
    <property type="term" value="C:plasma membrane"/>
    <property type="evidence" value="ECO:0007669"/>
    <property type="project" value="UniProtKB-ARBA"/>
</dbReference>
<evidence type="ECO:0000256" key="4">
    <source>
        <dbReference type="ARBA" id="ARBA00022679"/>
    </source>
</evidence>
<dbReference type="InterPro" id="IPR036097">
    <property type="entry name" value="HisK_dim/P_sf"/>
</dbReference>
<keyword evidence="7" id="KW-0812">Transmembrane</keyword>
<feature type="coiled-coil region" evidence="6">
    <location>
        <begin position="213"/>
        <end position="254"/>
    </location>
</feature>
<accession>A0A1E7Q410</accession>
<dbReference type="EC" id="2.7.13.3" evidence="2"/>
<dbReference type="SUPFAM" id="SSF47384">
    <property type="entry name" value="Homodimeric domain of signal transducing histidine kinase"/>
    <property type="match status" value="1"/>
</dbReference>
<dbReference type="STRING" id="1628148.BI198_04265"/>
<dbReference type="InterPro" id="IPR007891">
    <property type="entry name" value="CHASE3"/>
</dbReference>
<dbReference type="AlphaFoldDB" id="A0A1E7Q410"/>
<comment type="catalytic activity">
    <reaction evidence="1">
        <text>ATP + protein L-histidine = ADP + protein N-phospho-L-histidine.</text>
        <dbReference type="EC" id="2.7.13.3"/>
    </reaction>
</comment>
<name>A0A1E7Q410_9GAMM</name>
<feature type="domain" description="Histidine kinase" evidence="8">
    <location>
        <begin position="261"/>
        <end position="485"/>
    </location>
</feature>
<dbReference type="FunFam" id="3.30.565.10:FF:000006">
    <property type="entry name" value="Sensor histidine kinase WalK"/>
    <property type="match status" value="1"/>
</dbReference>
<dbReference type="InterPro" id="IPR036890">
    <property type="entry name" value="HATPase_C_sf"/>
</dbReference>
<evidence type="ECO:0000256" key="1">
    <source>
        <dbReference type="ARBA" id="ARBA00000085"/>
    </source>
</evidence>
<dbReference type="SUPFAM" id="SSF55874">
    <property type="entry name" value="ATPase domain of HSP90 chaperone/DNA topoisomerase II/histidine kinase"/>
    <property type="match status" value="1"/>
</dbReference>
<organism evidence="9 10">
    <name type="scientific">Rheinheimera salexigens</name>
    <dbReference type="NCBI Taxonomy" id="1628148"/>
    <lineage>
        <taxon>Bacteria</taxon>
        <taxon>Pseudomonadati</taxon>
        <taxon>Pseudomonadota</taxon>
        <taxon>Gammaproteobacteria</taxon>
        <taxon>Chromatiales</taxon>
        <taxon>Chromatiaceae</taxon>
        <taxon>Rheinheimera</taxon>
    </lineage>
</organism>
<dbReference type="Pfam" id="PF02518">
    <property type="entry name" value="HATPase_c"/>
    <property type="match status" value="1"/>
</dbReference>
<dbReference type="InterPro" id="IPR005467">
    <property type="entry name" value="His_kinase_dom"/>
</dbReference>
<comment type="caution">
    <text evidence="9">The sequence shown here is derived from an EMBL/GenBank/DDBJ whole genome shotgun (WGS) entry which is preliminary data.</text>
</comment>
<dbReference type="Gene3D" id="1.10.287.130">
    <property type="match status" value="1"/>
</dbReference>
<dbReference type="SMART" id="SM00387">
    <property type="entry name" value="HATPase_c"/>
    <property type="match status" value="1"/>
</dbReference>
<dbReference type="Pfam" id="PF00512">
    <property type="entry name" value="HisKA"/>
    <property type="match status" value="1"/>
</dbReference>